<dbReference type="EMBL" id="JAEFBK010000008">
    <property type="protein sequence ID" value="KAG7578635.1"/>
    <property type="molecule type" value="Genomic_DNA"/>
</dbReference>
<organism evidence="1 2">
    <name type="scientific">Arabidopsis thaliana x Arabidopsis arenosa</name>
    <dbReference type="NCBI Taxonomy" id="1240361"/>
    <lineage>
        <taxon>Eukaryota</taxon>
        <taxon>Viridiplantae</taxon>
        <taxon>Streptophyta</taxon>
        <taxon>Embryophyta</taxon>
        <taxon>Tracheophyta</taxon>
        <taxon>Spermatophyta</taxon>
        <taxon>Magnoliopsida</taxon>
        <taxon>eudicotyledons</taxon>
        <taxon>Gunneridae</taxon>
        <taxon>Pentapetalae</taxon>
        <taxon>rosids</taxon>
        <taxon>malvids</taxon>
        <taxon>Brassicales</taxon>
        <taxon>Brassicaceae</taxon>
        <taxon>Camelineae</taxon>
        <taxon>Arabidopsis</taxon>
    </lineage>
</organism>
<comment type="caution">
    <text evidence="1">The sequence shown here is derived from an EMBL/GenBank/DDBJ whole genome shotgun (WGS) entry which is preliminary data.</text>
</comment>
<evidence type="ECO:0000313" key="1">
    <source>
        <dbReference type="EMBL" id="KAG7578635.1"/>
    </source>
</evidence>
<protein>
    <submittedName>
        <fullName evidence="1">Uncharacterized protein</fullName>
    </submittedName>
</protein>
<dbReference type="AlphaFoldDB" id="A0A8T2AZW9"/>
<proteinExistence type="predicted"/>
<dbReference type="Proteomes" id="UP000694240">
    <property type="component" value="Chromosome 8"/>
</dbReference>
<evidence type="ECO:0000313" key="2">
    <source>
        <dbReference type="Proteomes" id="UP000694240"/>
    </source>
</evidence>
<sequence length="348" mass="39054">MESLFQTLTEAHDPNQLYIVYKLSPEESSHRASLTAGDNLGPLLAPCLVSLSRAHGISFFWVRFSLIEILSRFGSSNFPPTGSFLMCCLYGLIGRGLRYSFEIAPLNWLCKYILQILGRASFDENLVSLTLCLVPARLEFMEPSSTSQCLLIRTIHHVLELIANVFSTSLGFVCDLVLYCPHLRFLLDMLSNYLSFISLFTYDCNLLVSCLVLAKTLSSGVCATRLLDRSLQKVLAFCDFFLRCDIEKYFKIFTDHVFDEITATALWLDFERGTMDLHIVLASSLNVGSVKPGDSTSSPENQFQVAQCSPLSQAKAMLKIENLRVLKHILKANEERSEGRCQGKDGVR</sequence>
<gene>
    <name evidence="1" type="ORF">ISN45_Aa03g028060</name>
</gene>
<keyword evidence="2" id="KW-1185">Reference proteome</keyword>
<name>A0A8T2AZW9_9BRAS</name>
<accession>A0A8T2AZW9</accession>
<reference evidence="1 2" key="1">
    <citation type="submission" date="2020-12" db="EMBL/GenBank/DDBJ databases">
        <title>Concerted genomic and epigenomic changes stabilize Arabidopsis allopolyploids.</title>
        <authorList>
            <person name="Chen Z."/>
        </authorList>
    </citation>
    <scope>NUCLEOTIDE SEQUENCE [LARGE SCALE GENOMIC DNA]</scope>
    <source>
        <strain evidence="1">Allo738</strain>
        <tissue evidence="1">Leaf</tissue>
    </source>
</reference>